<protein>
    <recommendedName>
        <fullName evidence="7 8">Ribonuclease P protein component</fullName>
        <shortName evidence="7">RNase P protein</shortName>
        <shortName evidence="7">RNaseP protein</shortName>
        <ecNumber evidence="7 8">3.1.26.5</ecNumber>
    </recommendedName>
    <alternativeName>
        <fullName evidence="7">Protein C5</fullName>
    </alternativeName>
</protein>
<dbReference type="GO" id="GO:0000049">
    <property type="term" value="F:tRNA binding"/>
    <property type="evidence" value="ECO:0007669"/>
    <property type="project" value="UniProtKB-UniRule"/>
</dbReference>
<name>A0A6J4S3E0_9ACTN</name>
<evidence type="ECO:0000256" key="2">
    <source>
        <dbReference type="ARBA" id="ARBA00022694"/>
    </source>
</evidence>
<keyword evidence="5 7" id="KW-0378">Hydrolase</keyword>
<evidence type="ECO:0000256" key="7">
    <source>
        <dbReference type="HAMAP-Rule" id="MF_00227"/>
    </source>
</evidence>
<keyword evidence="2 7" id="KW-0819">tRNA processing</keyword>
<dbReference type="EC" id="3.1.26.5" evidence="7 8"/>
<accession>A0A6J4S3E0</accession>
<dbReference type="InterPro" id="IPR014721">
    <property type="entry name" value="Ribsml_uS5_D2-typ_fold_subgr"/>
</dbReference>
<comment type="subunit">
    <text evidence="7">Consists of a catalytic RNA component (M1 or rnpB) and a protein subunit.</text>
</comment>
<dbReference type="InterPro" id="IPR000100">
    <property type="entry name" value="RNase_P"/>
</dbReference>
<dbReference type="EMBL" id="CADCVO010000252">
    <property type="protein sequence ID" value="CAA9488387.1"/>
    <property type="molecule type" value="Genomic_DNA"/>
</dbReference>
<evidence type="ECO:0000256" key="8">
    <source>
        <dbReference type="NCBIfam" id="TIGR00188"/>
    </source>
</evidence>
<dbReference type="GO" id="GO:0004526">
    <property type="term" value="F:ribonuclease P activity"/>
    <property type="evidence" value="ECO:0007669"/>
    <property type="project" value="UniProtKB-UniRule"/>
</dbReference>
<proteinExistence type="inferred from homology"/>
<dbReference type="Pfam" id="PF00825">
    <property type="entry name" value="Ribonuclease_P"/>
    <property type="match status" value="1"/>
</dbReference>
<keyword evidence="6 7" id="KW-0694">RNA-binding</keyword>
<dbReference type="HAMAP" id="MF_00227">
    <property type="entry name" value="RNase_P"/>
    <property type="match status" value="1"/>
</dbReference>
<keyword evidence="4 7" id="KW-0255">Endonuclease</keyword>
<dbReference type="SUPFAM" id="SSF54211">
    <property type="entry name" value="Ribosomal protein S5 domain 2-like"/>
    <property type="match status" value="1"/>
</dbReference>
<dbReference type="PANTHER" id="PTHR33992">
    <property type="entry name" value="RIBONUCLEASE P PROTEIN COMPONENT"/>
    <property type="match status" value="1"/>
</dbReference>
<evidence type="ECO:0000256" key="1">
    <source>
        <dbReference type="ARBA" id="ARBA00002663"/>
    </source>
</evidence>
<evidence type="ECO:0000256" key="5">
    <source>
        <dbReference type="ARBA" id="ARBA00022801"/>
    </source>
</evidence>
<dbReference type="Gene3D" id="3.30.230.10">
    <property type="match status" value="1"/>
</dbReference>
<dbReference type="PANTHER" id="PTHR33992:SF1">
    <property type="entry name" value="RIBONUCLEASE P PROTEIN COMPONENT"/>
    <property type="match status" value="1"/>
</dbReference>
<dbReference type="GO" id="GO:0001682">
    <property type="term" value="P:tRNA 5'-leader removal"/>
    <property type="evidence" value="ECO:0007669"/>
    <property type="project" value="UniProtKB-UniRule"/>
</dbReference>
<dbReference type="GO" id="GO:0042781">
    <property type="term" value="F:3'-tRNA processing endoribonuclease activity"/>
    <property type="evidence" value="ECO:0007669"/>
    <property type="project" value="TreeGrafter"/>
</dbReference>
<gene>
    <name evidence="7" type="primary">rnpA</name>
    <name evidence="10" type="ORF">AVDCRST_MAG13-1597</name>
</gene>
<reference evidence="10" key="1">
    <citation type="submission" date="2020-02" db="EMBL/GenBank/DDBJ databases">
        <authorList>
            <person name="Meier V. D."/>
        </authorList>
    </citation>
    <scope>NUCLEOTIDE SEQUENCE</scope>
    <source>
        <strain evidence="10">AVDCRST_MAG13</strain>
    </source>
</reference>
<dbReference type="PROSITE" id="PS00648">
    <property type="entry name" value="RIBONUCLEASE_P"/>
    <property type="match status" value="1"/>
</dbReference>
<comment type="catalytic activity">
    <reaction evidence="7">
        <text>Endonucleolytic cleavage of RNA, removing 5'-extranucleotides from tRNA precursor.</text>
        <dbReference type="EC" id="3.1.26.5"/>
    </reaction>
</comment>
<keyword evidence="3 7" id="KW-0540">Nuclease</keyword>
<evidence type="ECO:0000256" key="4">
    <source>
        <dbReference type="ARBA" id="ARBA00022759"/>
    </source>
</evidence>
<dbReference type="InterPro" id="IPR020568">
    <property type="entry name" value="Ribosomal_Su5_D2-typ_SF"/>
</dbReference>
<dbReference type="AlphaFoldDB" id="A0A6J4S3E0"/>
<evidence type="ECO:0000256" key="9">
    <source>
        <dbReference type="SAM" id="MobiDB-lite"/>
    </source>
</evidence>
<evidence type="ECO:0000256" key="6">
    <source>
        <dbReference type="ARBA" id="ARBA00022884"/>
    </source>
</evidence>
<evidence type="ECO:0000256" key="3">
    <source>
        <dbReference type="ARBA" id="ARBA00022722"/>
    </source>
</evidence>
<organism evidence="10">
    <name type="scientific">uncultured Solirubrobacteraceae bacterium</name>
    <dbReference type="NCBI Taxonomy" id="1162706"/>
    <lineage>
        <taxon>Bacteria</taxon>
        <taxon>Bacillati</taxon>
        <taxon>Actinomycetota</taxon>
        <taxon>Thermoleophilia</taxon>
        <taxon>Solirubrobacterales</taxon>
        <taxon>Solirubrobacteraceae</taxon>
        <taxon>environmental samples</taxon>
    </lineage>
</organism>
<comment type="similarity">
    <text evidence="7">Belongs to the RnpA family.</text>
</comment>
<sequence>MAEPAGSGPGRSRSSRGRLSRSAEFDRVFRQGRSHGNRFLVLHVFPRGAAGDALELGPGPRLGVSVSRKVGGAVDRNLVKRLLREAFAVEAGRLPVDQDVVVVARPPVLELAERDGLAGVQGALSELVDKVAGAGAPARDA</sequence>
<dbReference type="NCBIfam" id="TIGR00188">
    <property type="entry name" value="rnpA"/>
    <property type="match status" value="1"/>
</dbReference>
<comment type="function">
    <text evidence="1 7">RNaseP catalyzes the removal of the 5'-leader sequence from pre-tRNA to produce the mature 5'-terminus. It can also cleave other RNA substrates such as 4.5S RNA. The protein component plays an auxiliary but essential role in vivo by binding to the 5'-leader sequence and broadening the substrate specificity of the ribozyme.</text>
</comment>
<feature type="region of interest" description="Disordered" evidence="9">
    <location>
        <begin position="1"/>
        <end position="22"/>
    </location>
</feature>
<dbReference type="GO" id="GO:0030677">
    <property type="term" value="C:ribonuclease P complex"/>
    <property type="evidence" value="ECO:0007669"/>
    <property type="project" value="TreeGrafter"/>
</dbReference>
<evidence type="ECO:0000313" key="10">
    <source>
        <dbReference type="EMBL" id="CAA9488387.1"/>
    </source>
</evidence>
<dbReference type="InterPro" id="IPR020539">
    <property type="entry name" value="RNase_P_CS"/>
</dbReference>